<dbReference type="EMBL" id="CP036170">
    <property type="protein sequence ID" value="QBF75566.1"/>
    <property type="molecule type" value="Genomic_DNA"/>
</dbReference>
<organism evidence="1 2">
    <name type="scientific">Clostridium scindens (strain ATCC 35704 / DSM 5676 / VPI 13733 / 19)</name>
    <dbReference type="NCBI Taxonomy" id="411468"/>
    <lineage>
        <taxon>Bacteria</taxon>
        <taxon>Bacillati</taxon>
        <taxon>Bacillota</taxon>
        <taxon>Clostridia</taxon>
        <taxon>Lachnospirales</taxon>
        <taxon>Lachnospiraceae</taxon>
    </lineage>
</organism>
<gene>
    <name evidence="1" type="ORF">HDCHBGLK_02977</name>
</gene>
<dbReference type="GeneID" id="62697164"/>
<dbReference type="RefSeq" id="WP_050755130.1">
    <property type="nucleotide sequence ID" value="NZ_CP036170.1"/>
</dbReference>
<sequence>MGNVVKREVYKLIDKELAAANEKFPLFGSSHEAFAVILEEAEETKEEAQNLEILVNNFWIGVRENHSPEAAHEELTEIYRTALDLAVEAIQTAAMARKGILSNIELLAIDQCLTEEERGAL</sequence>
<accession>A0A494WUU8</accession>
<evidence type="ECO:0000313" key="1">
    <source>
        <dbReference type="EMBL" id="QBF75566.1"/>
    </source>
</evidence>
<proteinExistence type="predicted"/>
<dbReference type="OrthoDB" id="2064461at2"/>
<protein>
    <submittedName>
        <fullName evidence="1">Uncharacterized protein</fullName>
    </submittedName>
</protein>
<keyword evidence="2" id="KW-1185">Reference proteome</keyword>
<name>A0A494WUU8_CLOS5</name>
<dbReference type="AlphaFoldDB" id="A0A494WUU8"/>
<dbReference type="KEGG" id="csci:HDCHBGLK_02977"/>
<evidence type="ECO:0000313" key="2">
    <source>
        <dbReference type="Proteomes" id="UP000289664"/>
    </source>
</evidence>
<reference evidence="1 2" key="1">
    <citation type="journal article" date="2019" name="Appl. Environ. Microbiol.">
        <title>Clostridium scindens ATCC 35704: integration of nutritional requirements, the complete genome sequence, and global transcriptional responses to bile acids.</title>
        <authorList>
            <person name="Devendran S."/>
            <person name="Shrestha R."/>
            <person name="Alves J.M.P."/>
            <person name="Wolf P.G."/>
            <person name="Ly L."/>
            <person name="Hernandez A.G."/>
            <person name="Mendez-Garcia C."/>
            <person name="Inboden A."/>
            <person name="Wiley J."/>
            <person name="Paul O."/>
            <person name="Allen A."/>
            <person name="Springer E."/>
            <person name="Wright C.L."/>
            <person name="Fields C.J."/>
            <person name="Daniel S.L."/>
            <person name="Ridlon J.M."/>
        </authorList>
    </citation>
    <scope>NUCLEOTIDE SEQUENCE [LARGE SCALE GENOMIC DNA]</scope>
    <source>
        <strain evidence="1 2">ATCC 35704</strain>
    </source>
</reference>
<dbReference type="Proteomes" id="UP000289664">
    <property type="component" value="Chromosome"/>
</dbReference>